<feature type="compositionally biased region" description="Pro residues" evidence="2">
    <location>
        <begin position="33"/>
        <end position="46"/>
    </location>
</feature>
<evidence type="ECO:0000256" key="3">
    <source>
        <dbReference type="SAM" id="Phobius"/>
    </source>
</evidence>
<keyword evidence="3" id="KW-0812">Transmembrane</keyword>
<accession>A0A918FF44</accession>
<organism evidence="4 5">
    <name type="scientific">Deinococcus ruber</name>
    <dbReference type="NCBI Taxonomy" id="1848197"/>
    <lineage>
        <taxon>Bacteria</taxon>
        <taxon>Thermotogati</taxon>
        <taxon>Deinococcota</taxon>
        <taxon>Deinococci</taxon>
        <taxon>Deinococcales</taxon>
        <taxon>Deinococcaceae</taxon>
        <taxon>Deinococcus</taxon>
    </lineage>
</organism>
<proteinExistence type="predicted"/>
<gene>
    <name evidence="4" type="ORF">GCM10008957_50420</name>
</gene>
<keyword evidence="5" id="KW-1185">Reference proteome</keyword>
<feature type="coiled-coil region" evidence="1">
    <location>
        <begin position="1388"/>
        <end position="1415"/>
    </location>
</feature>
<evidence type="ECO:0000313" key="5">
    <source>
        <dbReference type="Proteomes" id="UP000603865"/>
    </source>
</evidence>
<name>A0A918FF44_9DEIO</name>
<feature type="transmembrane region" description="Helical" evidence="3">
    <location>
        <begin position="511"/>
        <end position="535"/>
    </location>
</feature>
<protein>
    <submittedName>
        <fullName evidence="4">Uncharacterized protein</fullName>
    </submittedName>
</protein>
<sequence length="2315" mass="248382">MADLKDTLQLDVSQYLRQLDAVDKKIGDLYRPRPAPPLPPVPPVPPAGSGSGGRGGQTAAQKELTELSNRLKQAQNEIKQLGVSATPAQLTAYGQQLATLTTRAQALGPGLAAGSTEARRLSGVLLGLQGTSGQVSAALNALAQGPRPVNDPAFLRQLRIEISSVNNQIATARNNFIQLDGAATPKQIRELVKQMTDLKTKANDLARGLPQGSEELRKLSLAAATAERTIAGATGQMSRLGLASQVKLGVTSSLNDFRSQFLGATSGIQNFAKFTDAARVATVLYEAQLRRQNLTLDEGAKHVTKLSDTLKILPSQAQDAIQVLLRNGFNLDQSVDALQRVGASAVARGRTAADGVDLFAQAIQSQSSTLLNYVGVAGNLSDFYVSYAKSIGTVANKLDIQQKAQAAVNLVTKETNEELANLPILQASLSGGFSDLAISYQTFEKTIGKSFTAPVAEVVSGLNSAIGFFSKLPTVVQDGTGKIVIFGAAALVAAKLLLFGVQNVYAFRTQILGITPAAAAANGGLSIFGIGIGIFRKSIQGAVAEVGALKLAVLGLVALPAAAITGYSIGRQIGTLDTGKGTVDQNIQYDILTREKILQRMLGISSSESDAVARQLADDIDGITAKAERQVADAQAKGGTRYASQTFALQNAQRNRLQALRDAASASERGDDAGVAAAEKIIATTNQQIRLLNAAREATLKKKAATHADEESTVAQDEAYDKLNGSLADLSTQFGSVKTTEFQGQLVSAQKAFDTFQASITKGLKNGDITKKQGSALQASFKEATANIIPDLVQRQLDTNKETALAGQRDLEQARIALIKDARSKREHELTLETERIGDEYKKRIDDAKQNAGARGLSSDQQKSLNAEAVRLEGERDEKIKLARQTANKELFDLERDEQNKVLDAQKASFQEQINVISAGTAALEQRRDAALGRTSDPSRQLGIERQFSGQILDLKKQEIQANRQLSENAAARQLADDLRAAEDAGAHRLALEAEARTRYGNSIRAIELGSQTQTNQAILDSQNRQNEDLARVYQRGADKILLTIKNLEGAELLSLKHRLEARLALAVTSGNAPLQQNIQGTLDSVTAQMLQNVTDFRNRLRESRQGAVDLQAKLDDVARTPLQKAESSAASPFNDVIKSARKDLGDLDAAYRKISAPTGAQAAAYRSQQATSTTIITRANAERNQAVLTADQAFYRERDDKSMDAAAKLGKTQFDGFKISEGDYDKLLDANRKYWLQRLRVAVKGSADEDAVRQHLADNQAERDRARQVTQSRKDDNVQLARDELETSLALAKTDTDRNRIRRQLLVTDEQHLVSLGSQITALRATGGTEEEINKLVSKRETLQKNVNQARQEERDRVKELLASQLALTEAEHARQAAMAISSGTVQASKNQAVKDAQAELASLQRQITQAGTNGLTDAQKNELLTQYANKQTDLFQKQRDAARYPLEVAQQQLDVDHARVEAQAKLTGLSRDAVFSAEQALKTTRDDIAAVQAQLAQRGVGRLTDQEASAAKVKLFGLIGQQADQEAALAQARVDQSNQLINLDEAHNKVLVAGTAERERGLLSAQLDVGISEQRLVAAQEALAAAKGVTEQTAQRINVENARADLASKREAAEKAAVSYVLDQSSQALALDEARSKVLEARTPLENRALVTAQQEVLNSQDALTVAQQALELSKGKADESTRRAAVESATADLLTKQEALTTARVQQQVAAMQLGLDLSQARQLAEAKITGLAEDAVASAGLDLDITRQKLDLNLQEQAALMQRSHTEAELGGLQKTQVDLLGQQAEQQRKLADAERARLDLQRALAISSAQLQLEAVNTTGSSRAAADLLLAQIKTQEAAQQLLQAQQAITASGRTTTNLERLKTAQDGLTSAIADQRSKADALTSSLRETRDAQEGVAESGLQLTRSLEGGTPSARAYSDAVDGVRVARLKVAEATRAFLEAQSDLDRAENPTTLKAFQSAQDALTGSIQGQRTAVEGLASAYETQLSNMDAVRDAADKLGKVLNPDAGSTKIDNARELDRFLAIEQRRNGAIQAVQAALQSGDNKRIADATNELAAQEERYRKQGDLLKKNQVQVALTNEQAVQDLYNRLDRLGITFDTNATALAEKARIAQQEAETAQSIQTSQTIFKAATENYSVTTHGLLDGLNSGASLLHDVLTDAFTTGAKKLAGAVGQSTVPMGAGVKTYTIDGRTFGSLEEATAYHQSLYRGGAAGSLTPALLTVPMLQEAIARVTQAASRPVSATTTTSNAVGATVNNITRGGDTYYIDIPITVDGQPVPTPAEFEQIAQGVLDKALGEVRRQKAWNKGEC</sequence>
<feature type="transmembrane region" description="Helical" evidence="3">
    <location>
        <begin position="547"/>
        <end position="569"/>
    </location>
</feature>
<evidence type="ECO:0000256" key="2">
    <source>
        <dbReference type="SAM" id="MobiDB-lite"/>
    </source>
</evidence>
<dbReference type="EMBL" id="BMQL01000062">
    <property type="protein sequence ID" value="GGR34127.1"/>
    <property type="molecule type" value="Genomic_DNA"/>
</dbReference>
<feature type="region of interest" description="Disordered" evidence="2">
    <location>
        <begin position="28"/>
        <end position="60"/>
    </location>
</feature>
<keyword evidence="3" id="KW-1133">Transmembrane helix</keyword>
<evidence type="ECO:0000256" key="1">
    <source>
        <dbReference type="SAM" id="Coils"/>
    </source>
</evidence>
<evidence type="ECO:0000313" key="4">
    <source>
        <dbReference type="EMBL" id="GGR34127.1"/>
    </source>
</evidence>
<dbReference type="Proteomes" id="UP000603865">
    <property type="component" value="Unassembled WGS sequence"/>
</dbReference>
<keyword evidence="3" id="KW-0472">Membrane</keyword>
<comment type="caution">
    <text evidence="4">The sequence shown here is derived from an EMBL/GenBank/DDBJ whole genome shotgun (WGS) entry which is preliminary data.</text>
</comment>
<reference evidence="4" key="1">
    <citation type="journal article" date="2014" name="Int. J. Syst. Evol. Microbiol.">
        <title>Complete genome sequence of Corynebacterium casei LMG S-19264T (=DSM 44701T), isolated from a smear-ripened cheese.</title>
        <authorList>
            <consortium name="US DOE Joint Genome Institute (JGI-PGF)"/>
            <person name="Walter F."/>
            <person name="Albersmeier A."/>
            <person name="Kalinowski J."/>
            <person name="Ruckert C."/>
        </authorList>
    </citation>
    <scope>NUCLEOTIDE SEQUENCE</scope>
    <source>
        <strain evidence="4">JCM 31311</strain>
    </source>
</reference>
<keyword evidence="1" id="KW-0175">Coiled coil</keyword>
<feature type="region of interest" description="Disordered" evidence="2">
    <location>
        <begin position="1258"/>
        <end position="1277"/>
    </location>
</feature>
<reference evidence="4" key="2">
    <citation type="submission" date="2020-09" db="EMBL/GenBank/DDBJ databases">
        <authorList>
            <person name="Sun Q."/>
            <person name="Ohkuma M."/>
        </authorList>
    </citation>
    <scope>NUCLEOTIDE SEQUENCE</scope>
    <source>
        <strain evidence="4">JCM 31311</strain>
    </source>
</reference>